<evidence type="ECO:0000313" key="2">
    <source>
        <dbReference type="EMBL" id="GGX29446.1"/>
    </source>
</evidence>
<dbReference type="Proteomes" id="UP000617743">
    <property type="component" value="Unassembled WGS sequence"/>
</dbReference>
<evidence type="ECO:0000313" key="3">
    <source>
        <dbReference type="Proteomes" id="UP000617743"/>
    </source>
</evidence>
<keyword evidence="1" id="KW-0812">Transmembrane</keyword>
<protein>
    <recommendedName>
        <fullName evidence="4">MFS transporter</fullName>
    </recommendedName>
</protein>
<evidence type="ECO:0000256" key="1">
    <source>
        <dbReference type="SAM" id="Phobius"/>
    </source>
</evidence>
<keyword evidence="1" id="KW-1133">Transmembrane helix</keyword>
<feature type="transmembrane region" description="Helical" evidence="1">
    <location>
        <begin position="131"/>
        <end position="153"/>
    </location>
</feature>
<keyword evidence="3" id="KW-1185">Reference proteome</keyword>
<dbReference type="SUPFAM" id="SSF103473">
    <property type="entry name" value="MFS general substrate transporter"/>
    <property type="match status" value="1"/>
</dbReference>
<comment type="caution">
    <text evidence="2">The sequence shown here is derived from an EMBL/GenBank/DDBJ whole genome shotgun (WGS) entry which is preliminary data.</text>
</comment>
<proteinExistence type="predicted"/>
<feature type="transmembrane region" description="Helical" evidence="1">
    <location>
        <begin position="36"/>
        <end position="58"/>
    </location>
</feature>
<dbReference type="EMBL" id="BMWC01000015">
    <property type="protein sequence ID" value="GGX29446.1"/>
    <property type="molecule type" value="Genomic_DNA"/>
</dbReference>
<accession>A0ABQ2XRS2</accession>
<evidence type="ECO:0008006" key="4">
    <source>
        <dbReference type="Google" id="ProtNLM"/>
    </source>
</evidence>
<organism evidence="2 3">
    <name type="scientific">Streptomyces lomondensis</name>
    <dbReference type="NCBI Taxonomy" id="68229"/>
    <lineage>
        <taxon>Bacteria</taxon>
        <taxon>Bacillati</taxon>
        <taxon>Actinomycetota</taxon>
        <taxon>Actinomycetes</taxon>
        <taxon>Kitasatosporales</taxon>
        <taxon>Streptomycetaceae</taxon>
        <taxon>Streptomyces</taxon>
    </lineage>
</organism>
<sequence length="155" mass="15964">MLAAAIIYAIRHTPRPTSRDKVPLRIRIRPVLRGDLGTLMASVAAFDAGNVAATLLILRATDLLAPGHGTQTATTMALGLYTAYNGAATIASVPAGRLADRLGSRGPVLVPAGGVAAFAIAYGLLRTAVSPAVAFTYLAVWMSLALGGLLLSLRD</sequence>
<reference evidence="3" key="1">
    <citation type="journal article" date="2019" name="Int. J. Syst. Evol. Microbiol.">
        <title>The Global Catalogue of Microorganisms (GCM) 10K type strain sequencing project: providing services to taxonomists for standard genome sequencing and annotation.</title>
        <authorList>
            <consortium name="The Broad Institute Genomics Platform"/>
            <consortium name="The Broad Institute Genome Sequencing Center for Infectious Disease"/>
            <person name="Wu L."/>
            <person name="Ma J."/>
        </authorList>
    </citation>
    <scope>NUCLEOTIDE SEQUENCE [LARGE SCALE GENOMIC DNA]</scope>
    <source>
        <strain evidence="3">JCM 4866</strain>
    </source>
</reference>
<feature type="transmembrane region" description="Helical" evidence="1">
    <location>
        <begin position="78"/>
        <end position="96"/>
    </location>
</feature>
<dbReference type="InterPro" id="IPR036259">
    <property type="entry name" value="MFS_trans_sf"/>
</dbReference>
<gene>
    <name evidence="2" type="ORF">GCM10010383_69950</name>
</gene>
<feature type="transmembrane region" description="Helical" evidence="1">
    <location>
        <begin position="108"/>
        <end position="125"/>
    </location>
</feature>
<keyword evidence="1" id="KW-0472">Membrane</keyword>
<name>A0ABQ2XRS2_9ACTN</name>